<evidence type="ECO:0000313" key="6">
    <source>
        <dbReference type="Proteomes" id="UP001500620"/>
    </source>
</evidence>
<evidence type="ECO:0000256" key="3">
    <source>
        <dbReference type="ARBA" id="ARBA00023163"/>
    </source>
</evidence>
<evidence type="ECO:0000313" key="5">
    <source>
        <dbReference type="EMBL" id="GAA4247357.1"/>
    </source>
</evidence>
<dbReference type="Proteomes" id="UP001500620">
    <property type="component" value="Unassembled WGS sequence"/>
</dbReference>
<evidence type="ECO:0000256" key="1">
    <source>
        <dbReference type="ARBA" id="ARBA00023015"/>
    </source>
</evidence>
<keyword evidence="3" id="KW-0804">Transcription</keyword>
<reference evidence="6" key="1">
    <citation type="journal article" date="2019" name="Int. J. Syst. Evol. Microbiol.">
        <title>The Global Catalogue of Microorganisms (GCM) 10K type strain sequencing project: providing services to taxonomists for standard genome sequencing and annotation.</title>
        <authorList>
            <consortium name="The Broad Institute Genomics Platform"/>
            <consortium name="The Broad Institute Genome Sequencing Center for Infectious Disease"/>
            <person name="Wu L."/>
            <person name="Ma J."/>
        </authorList>
    </citation>
    <scope>NUCLEOTIDE SEQUENCE [LARGE SCALE GENOMIC DNA]</scope>
    <source>
        <strain evidence="6">JCM 17441</strain>
    </source>
</reference>
<gene>
    <name evidence="5" type="ORF">GCM10022255_022910</name>
</gene>
<dbReference type="InterPro" id="IPR011990">
    <property type="entry name" value="TPR-like_helical_dom_sf"/>
</dbReference>
<organism evidence="5 6">
    <name type="scientific">Dactylosporangium darangshiense</name>
    <dbReference type="NCBI Taxonomy" id="579108"/>
    <lineage>
        <taxon>Bacteria</taxon>
        <taxon>Bacillati</taxon>
        <taxon>Actinomycetota</taxon>
        <taxon>Actinomycetes</taxon>
        <taxon>Micromonosporales</taxon>
        <taxon>Micromonosporaceae</taxon>
        <taxon>Dactylosporangium</taxon>
    </lineage>
</organism>
<keyword evidence="1" id="KW-0805">Transcription regulation</keyword>
<keyword evidence="2" id="KW-0238">DNA-binding</keyword>
<dbReference type="Pfam" id="PF17874">
    <property type="entry name" value="TPR_MalT"/>
    <property type="match status" value="1"/>
</dbReference>
<feature type="domain" description="HTH luxR-type" evidence="4">
    <location>
        <begin position="885"/>
        <end position="950"/>
    </location>
</feature>
<proteinExistence type="predicted"/>
<dbReference type="PANTHER" id="PTHR44688:SF16">
    <property type="entry name" value="DNA-BINDING TRANSCRIPTIONAL ACTIVATOR DEVR_DOSR"/>
    <property type="match status" value="1"/>
</dbReference>
<dbReference type="InterPro" id="IPR027417">
    <property type="entry name" value="P-loop_NTPase"/>
</dbReference>
<sequence>MHTSHHGETTLDRLAHNDAAERFLGSSGWAATVRPLETRPSTAVAVADREVPHLPGVHLERGRLLDQLDAAVEQPVTLVCAPTGWGKTVLANSWLRAGRVRGRTAYVRFEPNCGAAAWRQFTSALTEAGIALDPATYAWNNGRLHERAVVVLDDLHNVTNRTVLRRLERLMTRLGERVSFLLLARSEPPLSLYRWRVRGQLTELRSDHLAFSQGEIAGLADRFDVRLAQHFRYALWHITEGWPAAVAVALSAMVGRHEPERIVTDLIAGEAGLNEQVGLTEYVQREILAHLDPDVYDVMLRTSVVETVCPGLVEALTGSRNGARQLAQASRANALATFYGGSHSWYRYRRLLRSVLRAEVRTTLAAEERGLHRAAAGWYAANGLPGDAVVHAVFGADWVSAERLFLQYWPELCGSGPRAMAPRTGPHPPADIADRPMLAFALAICCRDTGDTSGMSAFIRLGERALGESPDTLQAEILAAMRLAEAMATEDPERASDAAARLLRRTDEAAGEHLYADAADAARAAGYLCLAGSGVAYDELDDADTALEIGSALARKSGFNLLVVQANRQQALVHLFRGRLSAAAACARRVLDGSRDAGISESRNISYARLVLTAVCRIRGQLDEARFHIDESVTAQVQPDPHSWVSGAISLAQLLVDADDLAGAAEALDPLLGSRIGTMPPAAEVTARVLQAELCLAEGRLDKARAVLDELAHHWPQSAAVALGGARLNIALGRPQAAARALEDVLATQPPSLVTTVSAAVLLAQSLRQLGDLAGAAEQIEHALRLAAPEGIRAPFLGHGAWIAELLESPPEVTPGDGYRAEPAPAPLGLERPAGEAPAAFIPSGGSFTPAAAPFTSNGAEVTPGGAAATATAAAPATSVFDVPAEQMAEPLTERETLVLQYLRSMLSIAEIATVLSVSANTVKTHVRHVYRKLGVSRRRDAVRKGRELSLI</sequence>
<dbReference type="EMBL" id="BAABAT010000004">
    <property type="protein sequence ID" value="GAA4247357.1"/>
    <property type="molecule type" value="Genomic_DNA"/>
</dbReference>
<dbReference type="SMART" id="SM00421">
    <property type="entry name" value="HTH_LUXR"/>
    <property type="match status" value="1"/>
</dbReference>
<dbReference type="InterPro" id="IPR041617">
    <property type="entry name" value="TPR_MalT"/>
</dbReference>
<dbReference type="CDD" id="cd06170">
    <property type="entry name" value="LuxR_C_like"/>
    <property type="match status" value="1"/>
</dbReference>
<dbReference type="Pfam" id="PF25873">
    <property type="entry name" value="WHD_MalT"/>
    <property type="match status" value="1"/>
</dbReference>
<dbReference type="PROSITE" id="PS50043">
    <property type="entry name" value="HTH_LUXR_2"/>
    <property type="match status" value="1"/>
</dbReference>
<dbReference type="InterPro" id="IPR059106">
    <property type="entry name" value="WHD_MalT"/>
</dbReference>
<evidence type="ECO:0000259" key="4">
    <source>
        <dbReference type="PROSITE" id="PS50043"/>
    </source>
</evidence>
<protein>
    <recommendedName>
        <fullName evidence="4">HTH luxR-type domain-containing protein</fullName>
    </recommendedName>
</protein>
<dbReference type="Pfam" id="PF00196">
    <property type="entry name" value="GerE"/>
    <property type="match status" value="1"/>
</dbReference>
<comment type="caution">
    <text evidence="5">The sequence shown here is derived from an EMBL/GenBank/DDBJ whole genome shotgun (WGS) entry which is preliminary data.</text>
</comment>
<dbReference type="InterPro" id="IPR036388">
    <property type="entry name" value="WH-like_DNA-bd_sf"/>
</dbReference>
<dbReference type="SUPFAM" id="SSF46894">
    <property type="entry name" value="C-terminal effector domain of the bipartite response regulators"/>
    <property type="match status" value="1"/>
</dbReference>
<accession>A0ABP8D4L8</accession>
<dbReference type="SUPFAM" id="SSF52540">
    <property type="entry name" value="P-loop containing nucleoside triphosphate hydrolases"/>
    <property type="match status" value="1"/>
</dbReference>
<dbReference type="InterPro" id="IPR016032">
    <property type="entry name" value="Sig_transdc_resp-reg_C-effctor"/>
</dbReference>
<evidence type="ECO:0000256" key="2">
    <source>
        <dbReference type="ARBA" id="ARBA00023125"/>
    </source>
</evidence>
<name>A0ABP8D4L8_9ACTN</name>
<dbReference type="PRINTS" id="PR00038">
    <property type="entry name" value="HTHLUXR"/>
</dbReference>
<dbReference type="InterPro" id="IPR000792">
    <property type="entry name" value="Tscrpt_reg_LuxR_C"/>
</dbReference>
<dbReference type="SUPFAM" id="SSF48452">
    <property type="entry name" value="TPR-like"/>
    <property type="match status" value="1"/>
</dbReference>
<dbReference type="PANTHER" id="PTHR44688">
    <property type="entry name" value="DNA-BINDING TRANSCRIPTIONAL ACTIVATOR DEVR_DOSR"/>
    <property type="match status" value="1"/>
</dbReference>
<keyword evidence="6" id="KW-1185">Reference proteome</keyword>
<dbReference type="Gene3D" id="1.10.10.10">
    <property type="entry name" value="Winged helix-like DNA-binding domain superfamily/Winged helix DNA-binding domain"/>
    <property type="match status" value="1"/>
</dbReference>
<dbReference type="Gene3D" id="1.25.40.10">
    <property type="entry name" value="Tetratricopeptide repeat domain"/>
    <property type="match status" value="1"/>
</dbReference>